<accession>A0ABN1WLS0</accession>
<gene>
    <name evidence="1" type="ORF">GCM10009665_47090</name>
</gene>
<proteinExistence type="predicted"/>
<dbReference type="RefSeq" id="WP_344443918.1">
    <property type="nucleotide sequence ID" value="NZ_BAAALF010000093.1"/>
</dbReference>
<dbReference type="Proteomes" id="UP001500037">
    <property type="component" value="Unassembled WGS sequence"/>
</dbReference>
<keyword evidence="2" id="KW-1185">Reference proteome</keyword>
<name>A0ABN1WLS0_9ACTN</name>
<evidence type="ECO:0000313" key="1">
    <source>
        <dbReference type="EMBL" id="GAA1250979.1"/>
    </source>
</evidence>
<reference evidence="1 2" key="1">
    <citation type="journal article" date="2019" name="Int. J. Syst. Evol. Microbiol.">
        <title>The Global Catalogue of Microorganisms (GCM) 10K type strain sequencing project: providing services to taxonomists for standard genome sequencing and annotation.</title>
        <authorList>
            <consortium name="The Broad Institute Genomics Platform"/>
            <consortium name="The Broad Institute Genome Sequencing Center for Infectious Disease"/>
            <person name="Wu L."/>
            <person name="Ma J."/>
        </authorList>
    </citation>
    <scope>NUCLEOTIDE SEQUENCE [LARGE SCALE GENOMIC DNA]</scope>
    <source>
        <strain evidence="1 2">JCM 13004</strain>
    </source>
</reference>
<evidence type="ECO:0008006" key="3">
    <source>
        <dbReference type="Google" id="ProtNLM"/>
    </source>
</evidence>
<evidence type="ECO:0000313" key="2">
    <source>
        <dbReference type="Proteomes" id="UP001500037"/>
    </source>
</evidence>
<sequence length="226" mass="24996">MTVYDVARRLPSIAELRNLCRSLAVLDAILSPDWEDRYHSFDASWAEGEEMASMRDGSGDEYSIVFSAVGAYVRGFCHESPMSPYANEGEPWPGVVDGVPHAFRPFLEEPAFADEDEVPVVTACLWRATTDDGWRHSVIDFPAGHPDPDGATALFELLVDRSPEAFQRFAQDYYEVPVNLAAVRDVYASRPLSRELVSALNPEITLADLAESLAEIGYPPSGRDPN</sequence>
<dbReference type="EMBL" id="BAAALF010000093">
    <property type="protein sequence ID" value="GAA1250979.1"/>
    <property type="molecule type" value="Genomic_DNA"/>
</dbReference>
<organism evidence="1 2">
    <name type="scientific">Kitasatospora nipponensis</name>
    <dbReference type="NCBI Taxonomy" id="258049"/>
    <lineage>
        <taxon>Bacteria</taxon>
        <taxon>Bacillati</taxon>
        <taxon>Actinomycetota</taxon>
        <taxon>Actinomycetes</taxon>
        <taxon>Kitasatosporales</taxon>
        <taxon>Streptomycetaceae</taxon>
        <taxon>Kitasatospora</taxon>
    </lineage>
</organism>
<protein>
    <recommendedName>
        <fullName evidence="3">Immunity protein Imm1</fullName>
    </recommendedName>
</protein>
<comment type="caution">
    <text evidence="1">The sequence shown here is derived from an EMBL/GenBank/DDBJ whole genome shotgun (WGS) entry which is preliminary data.</text>
</comment>